<reference evidence="3" key="1">
    <citation type="journal article" date="2019" name="Int. J. Syst. Evol. Microbiol.">
        <title>The Global Catalogue of Microorganisms (GCM) 10K type strain sequencing project: providing services to taxonomists for standard genome sequencing and annotation.</title>
        <authorList>
            <consortium name="The Broad Institute Genomics Platform"/>
            <consortium name="The Broad Institute Genome Sequencing Center for Infectious Disease"/>
            <person name="Wu L."/>
            <person name="Ma J."/>
        </authorList>
    </citation>
    <scope>NUCLEOTIDE SEQUENCE [LARGE SCALE GENOMIC DNA]</scope>
    <source>
        <strain evidence="3">KCTC 12708</strain>
    </source>
</reference>
<gene>
    <name evidence="2" type="ORF">GCM10008088_12570</name>
</gene>
<evidence type="ECO:0000256" key="1">
    <source>
        <dbReference type="SAM" id="SignalP"/>
    </source>
</evidence>
<dbReference type="PROSITE" id="PS51257">
    <property type="entry name" value="PROKAR_LIPOPROTEIN"/>
    <property type="match status" value="1"/>
</dbReference>
<protein>
    <submittedName>
        <fullName evidence="2">Uncharacterized protein</fullName>
    </submittedName>
</protein>
<name>A0ABQ3BNM7_9FLAO</name>
<dbReference type="Proteomes" id="UP000615593">
    <property type="component" value="Unassembled WGS sequence"/>
</dbReference>
<keyword evidence="1" id="KW-0732">Signal</keyword>
<proteinExistence type="predicted"/>
<accession>A0ABQ3BNM7</accession>
<sequence length="184" mass="20045">MKKIMLLLMGFLVFFSCSEDNADTLQKQSIEKNLDLESSDPSPSSDRFASCDYVTDITVSDLGDLSAEESTIIEHFNRNALFDGLSNYSEIIYVYNDTNGKEFIEAIADNEESGLTTLRVEVQSQEVESQSASSRFMISLSMSADTCSGVNCSKCSFTKDGGCKCDKIGSINGGASYCNHSTSC</sequence>
<organism evidence="2 3">
    <name type="scientific">Mesonia mobilis</name>
    <dbReference type="NCBI Taxonomy" id="369791"/>
    <lineage>
        <taxon>Bacteria</taxon>
        <taxon>Pseudomonadati</taxon>
        <taxon>Bacteroidota</taxon>
        <taxon>Flavobacteriia</taxon>
        <taxon>Flavobacteriales</taxon>
        <taxon>Flavobacteriaceae</taxon>
        <taxon>Mesonia</taxon>
    </lineage>
</organism>
<evidence type="ECO:0000313" key="2">
    <source>
        <dbReference type="EMBL" id="GGZ52446.1"/>
    </source>
</evidence>
<keyword evidence="3" id="KW-1185">Reference proteome</keyword>
<comment type="caution">
    <text evidence="2">The sequence shown here is derived from an EMBL/GenBank/DDBJ whole genome shotgun (WGS) entry which is preliminary data.</text>
</comment>
<evidence type="ECO:0000313" key="3">
    <source>
        <dbReference type="Proteomes" id="UP000615593"/>
    </source>
</evidence>
<feature type="chain" id="PRO_5046342517" evidence="1">
    <location>
        <begin position="23"/>
        <end position="184"/>
    </location>
</feature>
<feature type="signal peptide" evidence="1">
    <location>
        <begin position="1"/>
        <end position="22"/>
    </location>
</feature>
<dbReference type="EMBL" id="BMWY01000003">
    <property type="protein sequence ID" value="GGZ52446.1"/>
    <property type="molecule type" value="Genomic_DNA"/>
</dbReference>